<feature type="region of interest" description="Disordered" evidence="1">
    <location>
        <begin position="693"/>
        <end position="768"/>
    </location>
</feature>
<gene>
    <name evidence="3" type="ORF">FA15DRAFT_671679</name>
</gene>
<feature type="domain" description="F-box" evidence="2">
    <location>
        <begin position="82"/>
        <end position="139"/>
    </location>
</feature>
<feature type="region of interest" description="Disordered" evidence="1">
    <location>
        <begin position="526"/>
        <end position="565"/>
    </location>
</feature>
<sequence>MANSSGSEPSDMLANSPFQPHLQTNYCPTTSEIKQIRELLTEPLSSLSNLEQEIVKVRAKLDQLVAKHAALQSAISDHQALLVPIRQMPPDILQEIFSHCLPTSHFPLLSIRCPPLLLTLVCKSWGSIVYSSPRLWSALHVPIPYNPDNFNTHIPSRIRAEALANWVPHAGSTNLRVSFYYPSKSDSMERWLKKLPVPRAIEGYAPRFVEMVLNVSDPVLAFFMDLPGADMPTLRRVALYLKDDPRNPPRGLGVARGRLWRAPNLDTVQWDYVDDDVLKAPFGWARLKELEVKGTGVTPLAWLSVEDARAVLRASPRLESLALRLMYYTNSRLPDSFGKMESGEGGEEGERILDDVAWTITMQHLRSLSLFDTRYDGVQPLFLSHELQLPALTSLVYRTSVPIWTSPIVFASPLCLDNLGSNNEQQKRNHDTEAYPPSTPTPPCQLHTFLQAQLSPVLIQTFVVHAHSLFQEQLVACLRLMPFLRTLKILDPQPLREFGFYCEEIKPTDELLFFLAGLGSSPSYATSTSTATTVETPDTSSADASTSTSTQPHHPTSRRTIRTRHTEQEMALPCPRLERFFCSRAGFSEGAVVRFVRRLASPSIGGGNLLRVCMGLVRYRPPVWDLGEGAGDEDAEGDADADADGAEGDAGMDMVDGALENRTGNEDEDVHMDDLEGYDPRVSDVKVVTSLLDMDVQPGTGAGPVRRDGESYDENAGTGDTADGRATGSGGVLGYGGSQRGPASPLTTSSKSPPPSESTSTSPVDHARTRVEIPLQEYLETEFGVKARIVYASLRPPAAVPLRPIGLGMSPRDGVVEEGRAGVAGGAAGGRVWGEEGVGEVVIGTEGEDEDLFM</sequence>
<dbReference type="Proteomes" id="UP000307440">
    <property type="component" value="Unassembled WGS sequence"/>
</dbReference>
<reference evidence="3 4" key="1">
    <citation type="journal article" date="2019" name="Nat. Ecol. Evol.">
        <title>Megaphylogeny resolves global patterns of mushroom evolution.</title>
        <authorList>
            <person name="Varga T."/>
            <person name="Krizsan K."/>
            <person name="Foldi C."/>
            <person name="Dima B."/>
            <person name="Sanchez-Garcia M."/>
            <person name="Sanchez-Ramirez S."/>
            <person name="Szollosi G.J."/>
            <person name="Szarkandi J.G."/>
            <person name="Papp V."/>
            <person name="Albert L."/>
            <person name="Andreopoulos W."/>
            <person name="Angelini C."/>
            <person name="Antonin V."/>
            <person name="Barry K.W."/>
            <person name="Bougher N.L."/>
            <person name="Buchanan P."/>
            <person name="Buyck B."/>
            <person name="Bense V."/>
            <person name="Catcheside P."/>
            <person name="Chovatia M."/>
            <person name="Cooper J."/>
            <person name="Damon W."/>
            <person name="Desjardin D."/>
            <person name="Finy P."/>
            <person name="Geml J."/>
            <person name="Haridas S."/>
            <person name="Hughes K."/>
            <person name="Justo A."/>
            <person name="Karasinski D."/>
            <person name="Kautmanova I."/>
            <person name="Kiss B."/>
            <person name="Kocsube S."/>
            <person name="Kotiranta H."/>
            <person name="LaButti K.M."/>
            <person name="Lechner B.E."/>
            <person name="Liimatainen K."/>
            <person name="Lipzen A."/>
            <person name="Lukacs Z."/>
            <person name="Mihaltcheva S."/>
            <person name="Morgado L.N."/>
            <person name="Niskanen T."/>
            <person name="Noordeloos M.E."/>
            <person name="Ohm R.A."/>
            <person name="Ortiz-Santana B."/>
            <person name="Ovrebo C."/>
            <person name="Racz N."/>
            <person name="Riley R."/>
            <person name="Savchenko A."/>
            <person name="Shiryaev A."/>
            <person name="Soop K."/>
            <person name="Spirin V."/>
            <person name="Szebenyi C."/>
            <person name="Tomsovsky M."/>
            <person name="Tulloss R.E."/>
            <person name="Uehling J."/>
            <person name="Grigoriev I.V."/>
            <person name="Vagvolgyi C."/>
            <person name="Papp T."/>
            <person name="Martin F.M."/>
            <person name="Miettinen O."/>
            <person name="Hibbett D.S."/>
            <person name="Nagy L.G."/>
        </authorList>
    </citation>
    <scope>NUCLEOTIDE SEQUENCE [LARGE SCALE GENOMIC DNA]</scope>
    <source>
        <strain evidence="3 4">CBS 121175</strain>
    </source>
</reference>
<evidence type="ECO:0000313" key="4">
    <source>
        <dbReference type="Proteomes" id="UP000307440"/>
    </source>
</evidence>
<feature type="compositionally biased region" description="Low complexity" evidence="1">
    <location>
        <begin position="526"/>
        <end position="554"/>
    </location>
</feature>
<proteinExistence type="predicted"/>
<feature type="compositionally biased region" description="Gly residues" evidence="1">
    <location>
        <begin position="727"/>
        <end position="739"/>
    </location>
</feature>
<dbReference type="PROSITE" id="PS50181">
    <property type="entry name" value="FBOX"/>
    <property type="match status" value="1"/>
</dbReference>
<keyword evidence="4" id="KW-1185">Reference proteome</keyword>
<dbReference type="OrthoDB" id="3248197at2759"/>
<feature type="compositionally biased region" description="Low complexity" evidence="1">
    <location>
        <begin position="740"/>
        <end position="763"/>
    </location>
</feature>
<evidence type="ECO:0000313" key="3">
    <source>
        <dbReference type="EMBL" id="TFK22297.1"/>
    </source>
</evidence>
<organism evidence="3 4">
    <name type="scientific">Coprinopsis marcescibilis</name>
    <name type="common">Agaric fungus</name>
    <name type="synonym">Psathyrella marcescibilis</name>
    <dbReference type="NCBI Taxonomy" id="230819"/>
    <lineage>
        <taxon>Eukaryota</taxon>
        <taxon>Fungi</taxon>
        <taxon>Dikarya</taxon>
        <taxon>Basidiomycota</taxon>
        <taxon>Agaricomycotina</taxon>
        <taxon>Agaricomycetes</taxon>
        <taxon>Agaricomycetidae</taxon>
        <taxon>Agaricales</taxon>
        <taxon>Agaricineae</taxon>
        <taxon>Psathyrellaceae</taxon>
        <taxon>Coprinopsis</taxon>
    </lineage>
</organism>
<dbReference type="STRING" id="230819.A0A5C3KQ40"/>
<dbReference type="InterPro" id="IPR001810">
    <property type="entry name" value="F-box_dom"/>
</dbReference>
<dbReference type="InterPro" id="IPR036047">
    <property type="entry name" value="F-box-like_dom_sf"/>
</dbReference>
<dbReference type="EMBL" id="ML210244">
    <property type="protein sequence ID" value="TFK22297.1"/>
    <property type="molecule type" value="Genomic_DNA"/>
</dbReference>
<evidence type="ECO:0000259" key="2">
    <source>
        <dbReference type="PROSITE" id="PS50181"/>
    </source>
</evidence>
<accession>A0A5C3KQ40</accession>
<feature type="compositionally biased region" description="Acidic residues" evidence="1">
    <location>
        <begin position="630"/>
        <end position="647"/>
    </location>
</feature>
<dbReference type="SUPFAM" id="SSF81383">
    <property type="entry name" value="F-box domain"/>
    <property type="match status" value="1"/>
</dbReference>
<feature type="region of interest" description="Disordered" evidence="1">
    <location>
        <begin position="421"/>
        <end position="440"/>
    </location>
</feature>
<protein>
    <recommendedName>
        <fullName evidence="2">F-box domain-containing protein</fullName>
    </recommendedName>
</protein>
<evidence type="ECO:0000256" key="1">
    <source>
        <dbReference type="SAM" id="MobiDB-lite"/>
    </source>
</evidence>
<dbReference type="AlphaFoldDB" id="A0A5C3KQ40"/>
<feature type="region of interest" description="Disordered" evidence="1">
    <location>
        <begin position="628"/>
        <end position="678"/>
    </location>
</feature>
<name>A0A5C3KQ40_COPMA</name>
<feature type="compositionally biased region" description="Low complexity" evidence="1">
    <location>
        <begin position="716"/>
        <end position="726"/>
    </location>
</feature>